<evidence type="ECO:0000256" key="2">
    <source>
        <dbReference type="SAM" id="MobiDB-lite"/>
    </source>
</evidence>
<dbReference type="InterPro" id="IPR002885">
    <property type="entry name" value="PPR_rpt"/>
</dbReference>
<reference evidence="4" key="2">
    <citation type="submission" date="2024-04" db="EMBL/GenBank/DDBJ databases">
        <authorList>
            <person name="Chen Y."/>
            <person name="Shah S."/>
            <person name="Dougan E. K."/>
            <person name="Thang M."/>
            <person name="Chan C."/>
        </authorList>
    </citation>
    <scope>NUCLEOTIDE SEQUENCE [LARGE SCALE GENOMIC DNA]</scope>
</reference>
<evidence type="ECO:0000313" key="5">
    <source>
        <dbReference type="EMBL" id="CAL4779978.1"/>
    </source>
</evidence>
<dbReference type="Pfam" id="PF13812">
    <property type="entry name" value="PPR_3"/>
    <property type="match status" value="2"/>
</dbReference>
<feature type="region of interest" description="Disordered" evidence="2">
    <location>
        <begin position="646"/>
        <end position="671"/>
    </location>
</feature>
<reference evidence="3" key="1">
    <citation type="submission" date="2022-10" db="EMBL/GenBank/DDBJ databases">
        <authorList>
            <person name="Chen Y."/>
            <person name="Dougan E. K."/>
            <person name="Chan C."/>
            <person name="Rhodes N."/>
            <person name="Thang M."/>
        </authorList>
    </citation>
    <scope>NUCLEOTIDE SEQUENCE</scope>
</reference>
<dbReference type="OrthoDB" id="185373at2759"/>
<dbReference type="InterPro" id="IPR011990">
    <property type="entry name" value="TPR-like_helical_dom_sf"/>
</dbReference>
<keyword evidence="6" id="KW-1185">Reference proteome</keyword>
<comment type="caution">
    <text evidence="3">The sequence shown here is derived from an EMBL/GenBank/DDBJ whole genome shotgun (WGS) entry which is preliminary data.</text>
</comment>
<dbReference type="PANTHER" id="PTHR47447:SF17">
    <property type="entry name" value="OS12G0638900 PROTEIN"/>
    <property type="match status" value="1"/>
</dbReference>
<keyword evidence="1" id="KW-0677">Repeat</keyword>
<accession>A0A9P1CM12</accession>
<dbReference type="EMBL" id="CAMXCT030001739">
    <property type="protein sequence ID" value="CAL4779978.1"/>
    <property type="molecule type" value="Genomic_DNA"/>
</dbReference>
<evidence type="ECO:0000313" key="3">
    <source>
        <dbReference type="EMBL" id="CAI3992666.1"/>
    </source>
</evidence>
<protein>
    <submittedName>
        <fullName evidence="5">Pentacotripeptide-repeat region of PRORP domain-containing protein</fullName>
    </submittedName>
</protein>
<dbReference type="Proteomes" id="UP001152797">
    <property type="component" value="Unassembled WGS sequence"/>
</dbReference>
<dbReference type="PANTHER" id="PTHR47447">
    <property type="entry name" value="OS03G0856100 PROTEIN"/>
    <property type="match status" value="1"/>
</dbReference>
<sequence length="671" mass="72864">MASASRPGPLRQASGCRGAQDWRQALVIWRLASDVTEAVIACNRGGAWLSSLQLLPRQLALQHRRPVVVVNGSLNACEKSSAWQNVLEIILEMRYQALEPDEVSLTSSCRAASWQRAVFALGVVSGNVILCNVVCSALEKQHQWSGALDVLSMMPLAEVQADVISFNSCISALEKTARWSLATVLLGQLQGGSRPRASEVSYNASMSACGSSAQWQFALHLLSEMKAVKIRRGIVSFNAALSACGKASEWSRALLLLSSLSELQLQATVVTATAAVSACAEAAAWQTALAMVQDFSVARMRISMATYNALLSTFGPNWSEALHTFCQLHAETAFKPEIISVNAVVTACARGEVWTWALQGLENHEPNGLQLSRVSYNAMGCGQLPWWRAVHVLDEMQRRWLRLDIATWGSLCLAVPWARAAEALARLPGLRADIAARQGVAGSCGETLLWQRALELAEDQVTIFQKAGRWSEALLLASGHQLDLVTMSATTSAMERAWQWQRGLQVLADFFMATVAGIWALSAACSACEKCGRWEETMALQRQLVRCPMPGGDATYSCNAVLSSLEKAHLWVSALSLATEPLDVIGASAVVSACEKMGRWRRAKEILGQLKFQKVQPNEITFNAAISACEKGEMLLAASRPSSVVAGKRLDQHRSNGEPGAQPMRTPWRST</sequence>
<dbReference type="EMBL" id="CAMXCT010001739">
    <property type="protein sequence ID" value="CAI3992666.1"/>
    <property type="molecule type" value="Genomic_DNA"/>
</dbReference>
<evidence type="ECO:0000313" key="4">
    <source>
        <dbReference type="EMBL" id="CAL1146041.1"/>
    </source>
</evidence>
<dbReference type="Gene3D" id="1.25.40.10">
    <property type="entry name" value="Tetratricopeptide repeat domain"/>
    <property type="match status" value="4"/>
</dbReference>
<dbReference type="AlphaFoldDB" id="A0A9P1CM12"/>
<gene>
    <name evidence="3" type="ORF">C1SCF055_LOCUS19478</name>
</gene>
<evidence type="ECO:0000313" key="6">
    <source>
        <dbReference type="Proteomes" id="UP001152797"/>
    </source>
</evidence>
<name>A0A9P1CM12_9DINO</name>
<organism evidence="3">
    <name type="scientific">Cladocopium goreaui</name>
    <dbReference type="NCBI Taxonomy" id="2562237"/>
    <lineage>
        <taxon>Eukaryota</taxon>
        <taxon>Sar</taxon>
        <taxon>Alveolata</taxon>
        <taxon>Dinophyceae</taxon>
        <taxon>Suessiales</taxon>
        <taxon>Symbiodiniaceae</taxon>
        <taxon>Cladocopium</taxon>
    </lineage>
</organism>
<dbReference type="EMBL" id="CAMXCT020001739">
    <property type="protein sequence ID" value="CAL1146041.1"/>
    <property type="molecule type" value="Genomic_DNA"/>
</dbReference>
<evidence type="ECO:0000256" key="1">
    <source>
        <dbReference type="ARBA" id="ARBA00022737"/>
    </source>
</evidence>
<proteinExistence type="predicted"/>